<evidence type="ECO:0000259" key="9">
    <source>
        <dbReference type="PROSITE" id="PS51767"/>
    </source>
</evidence>
<evidence type="ECO:0000256" key="2">
    <source>
        <dbReference type="ARBA" id="ARBA00022670"/>
    </source>
</evidence>
<dbReference type="EMBL" id="BMAC01000406">
    <property type="protein sequence ID" value="GFP95804.1"/>
    <property type="molecule type" value="Genomic_DNA"/>
</dbReference>
<reference evidence="10" key="1">
    <citation type="submission" date="2020-07" db="EMBL/GenBank/DDBJ databases">
        <title>Ethylene signaling mediates host invasion by parasitic plants.</title>
        <authorList>
            <person name="Yoshida S."/>
        </authorList>
    </citation>
    <scope>NUCLEOTIDE SEQUENCE</scope>
    <source>
        <strain evidence="10">Okayama</strain>
    </source>
</reference>
<keyword evidence="2" id="KW-0645">Protease</keyword>
<protein>
    <submittedName>
        <fullName evidence="10">Aspartic proteinase nepenthesin-2</fullName>
    </submittedName>
</protein>
<dbReference type="InterPro" id="IPR021109">
    <property type="entry name" value="Peptidase_aspartic_dom_sf"/>
</dbReference>
<keyword evidence="4" id="KW-0064">Aspartyl protease</keyword>
<evidence type="ECO:0000256" key="5">
    <source>
        <dbReference type="ARBA" id="ARBA00022801"/>
    </source>
</evidence>
<name>A0A830CHJ6_9LAMI</name>
<evidence type="ECO:0000256" key="7">
    <source>
        <dbReference type="PIRSR" id="PIRSR601461-1"/>
    </source>
</evidence>
<evidence type="ECO:0000313" key="10">
    <source>
        <dbReference type="EMBL" id="GFP95804.1"/>
    </source>
</evidence>
<feature type="active site" evidence="7">
    <location>
        <position position="109"/>
    </location>
</feature>
<comment type="caution">
    <text evidence="10">The sequence shown here is derived from an EMBL/GenBank/DDBJ whole genome shotgun (WGS) entry which is preliminary data.</text>
</comment>
<dbReference type="PANTHER" id="PTHR13683:SF750">
    <property type="entry name" value="ASPARTYL PROTEASE AED1"/>
    <property type="match status" value="1"/>
</dbReference>
<dbReference type="AlphaFoldDB" id="A0A830CHJ6"/>
<dbReference type="FunFam" id="2.40.70.10:FF:000013">
    <property type="entry name" value="Aspartyl protease AED1"/>
    <property type="match status" value="1"/>
</dbReference>
<dbReference type="PRINTS" id="PR00792">
    <property type="entry name" value="PEPSIN"/>
</dbReference>
<comment type="similarity">
    <text evidence="1">Belongs to the peptidase A1 family.</text>
</comment>
<dbReference type="SUPFAM" id="SSF50630">
    <property type="entry name" value="Acid proteases"/>
    <property type="match status" value="1"/>
</dbReference>
<dbReference type="InterPro" id="IPR033121">
    <property type="entry name" value="PEPTIDASE_A1"/>
</dbReference>
<dbReference type="OrthoDB" id="2747330at2759"/>
<dbReference type="Pfam" id="PF14543">
    <property type="entry name" value="TAXi_N"/>
    <property type="match status" value="1"/>
</dbReference>
<keyword evidence="5" id="KW-0378">Hydrolase</keyword>
<dbReference type="InterPro" id="IPR032861">
    <property type="entry name" value="TAXi_N"/>
</dbReference>
<evidence type="ECO:0000313" key="11">
    <source>
        <dbReference type="Proteomes" id="UP000653305"/>
    </source>
</evidence>
<evidence type="ECO:0000256" key="8">
    <source>
        <dbReference type="SAM" id="MobiDB-lite"/>
    </source>
</evidence>
<keyword evidence="11" id="KW-1185">Reference proteome</keyword>
<feature type="region of interest" description="Disordered" evidence="8">
    <location>
        <begin position="55"/>
        <end position="83"/>
    </location>
</feature>
<dbReference type="InterPro" id="IPR032799">
    <property type="entry name" value="TAXi_C"/>
</dbReference>
<dbReference type="Gene3D" id="2.40.70.10">
    <property type="entry name" value="Acid Proteases"/>
    <property type="match status" value="2"/>
</dbReference>
<dbReference type="FunFam" id="2.40.70.10:FF:000021">
    <property type="entry name" value="Aspartyl protease AED1"/>
    <property type="match status" value="1"/>
</dbReference>
<evidence type="ECO:0000256" key="4">
    <source>
        <dbReference type="ARBA" id="ARBA00022750"/>
    </source>
</evidence>
<evidence type="ECO:0000256" key="1">
    <source>
        <dbReference type="ARBA" id="ARBA00007447"/>
    </source>
</evidence>
<sequence>TSCKSGPSKRQSTVLEVIHRHGPCSQAQQTTTPQLAEILSDDQSRVESIQARLKPDSDTNKLTNNKQNNKLKEKKADLPAQPGRSFRTGNYIVSIGLGTPKINLSLIFDTGSDLTWTQCQPCAQRCYQQQEPIFNPHDSSSYSNVSCTAPECAQLPSATNVDPGCSSGTCVYGLEYGDNSITVGFLVKDKLTVTPTDVFPDFVFGCGQNNQGLFGNTAGLIGLGRDNLSFVSQTATKYGGYFSYCLPSSSSSTGHLAFGKNGASNPKNVRFTPFASSQDKSFYFVDIVYITVGGNRLEISKSVFETAGTVIDSGTVISRLPQGAYGPMSAAFQQLMGNYKRAPAYLLLDTCYDFANSKTVKIPKIAFGFNGDVEVDVDESGILIPVNSTVACLAFAGNGDEEDVGIFGSAQQKTFEVVYDVAGGKLGFGPGRCA</sequence>
<dbReference type="GO" id="GO:0006508">
    <property type="term" value="P:proteolysis"/>
    <property type="evidence" value="ECO:0007669"/>
    <property type="project" value="UniProtKB-KW"/>
</dbReference>
<dbReference type="Pfam" id="PF14541">
    <property type="entry name" value="TAXi_C"/>
    <property type="match status" value="1"/>
</dbReference>
<dbReference type="Proteomes" id="UP000653305">
    <property type="component" value="Unassembled WGS sequence"/>
</dbReference>
<organism evidence="10 11">
    <name type="scientific">Phtheirospermum japonicum</name>
    <dbReference type="NCBI Taxonomy" id="374723"/>
    <lineage>
        <taxon>Eukaryota</taxon>
        <taxon>Viridiplantae</taxon>
        <taxon>Streptophyta</taxon>
        <taxon>Embryophyta</taxon>
        <taxon>Tracheophyta</taxon>
        <taxon>Spermatophyta</taxon>
        <taxon>Magnoliopsida</taxon>
        <taxon>eudicotyledons</taxon>
        <taxon>Gunneridae</taxon>
        <taxon>Pentapetalae</taxon>
        <taxon>asterids</taxon>
        <taxon>lamiids</taxon>
        <taxon>Lamiales</taxon>
        <taxon>Orobanchaceae</taxon>
        <taxon>Orobanchaceae incertae sedis</taxon>
        <taxon>Phtheirospermum</taxon>
    </lineage>
</organism>
<gene>
    <name evidence="10" type="ORF">PHJA_001724600</name>
</gene>
<feature type="domain" description="Peptidase A1" evidence="9">
    <location>
        <begin position="91"/>
        <end position="429"/>
    </location>
</feature>
<dbReference type="InterPro" id="IPR001461">
    <property type="entry name" value="Aspartic_peptidase_A1"/>
</dbReference>
<dbReference type="GO" id="GO:0004190">
    <property type="term" value="F:aspartic-type endopeptidase activity"/>
    <property type="evidence" value="ECO:0007669"/>
    <property type="project" value="UniProtKB-KW"/>
</dbReference>
<keyword evidence="3" id="KW-0732">Signal</keyword>
<accession>A0A830CHJ6</accession>
<dbReference type="CDD" id="cd05472">
    <property type="entry name" value="cnd41_like"/>
    <property type="match status" value="1"/>
</dbReference>
<dbReference type="PANTHER" id="PTHR13683">
    <property type="entry name" value="ASPARTYL PROTEASES"/>
    <property type="match status" value="1"/>
</dbReference>
<feature type="non-terminal residue" evidence="10">
    <location>
        <position position="1"/>
    </location>
</feature>
<keyword evidence="6" id="KW-1015">Disulfide bond</keyword>
<proteinExistence type="inferred from homology"/>
<dbReference type="PROSITE" id="PS51767">
    <property type="entry name" value="PEPTIDASE_A1"/>
    <property type="match status" value="1"/>
</dbReference>
<dbReference type="InterPro" id="IPR033873">
    <property type="entry name" value="CND41-like"/>
</dbReference>
<feature type="active site" evidence="7">
    <location>
        <position position="312"/>
    </location>
</feature>
<evidence type="ECO:0000256" key="6">
    <source>
        <dbReference type="ARBA" id="ARBA00023157"/>
    </source>
</evidence>
<evidence type="ECO:0000256" key="3">
    <source>
        <dbReference type="ARBA" id="ARBA00022729"/>
    </source>
</evidence>